<protein>
    <submittedName>
        <fullName evidence="2">Uncharacterized protein</fullName>
    </submittedName>
</protein>
<name>A0AAT9HS72_9ACTN</name>
<sequence>MTGEFVLDGRQAGGIGDGPQTVVDTVLRGGRQQGPGPGRAFDQGGGRGRPPVTLVSAVGEQQRFEVRGGGPHQLRTVGDDVRHDVLVRQDQPFAGLGDAKGADDATLHHAVAVALFVDVETGFGVGGQDALGAPAAQGVGGLGVARPGRVGLGQDQPDDVVRIGGLEVVQAVGADDDVVRRDVTEARPPTRSGS</sequence>
<feature type="region of interest" description="Disordered" evidence="1">
    <location>
        <begin position="29"/>
        <end position="50"/>
    </location>
</feature>
<proteinExistence type="predicted"/>
<feature type="region of interest" description="Disordered" evidence="1">
    <location>
        <begin position="1"/>
        <end position="20"/>
    </location>
</feature>
<gene>
    <name evidence="2" type="ORF">SHKM778_66920</name>
</gene>
<evidence type="ECO:0000256" key="1">
    <source>
        <dbReference type="SAM" id="MobiDB-lite"/>
    </source>
</evidence>
<organism evidence="2">
    <name type="scientific">Streptomyces haneummycinicus</name>
    <dbReference type="NCBI Taxonomy" id="3074435"/>
    <lineage>
        <taxon>Bacteria</taxon>
        <taxon>Bacillati</taxon>
        <taxon>Actinomycetota</taxon>
        <taxon>Actinomycetes</taxon>
        <taxon>Kitasatosporales</taxon>
        <taxon>Streptomycetaceae</taxon>
        <taxon>Streptomyces</taxon>
    </lineage>
</organism>
<evidence type="ECO:0000313" key="2">
    <source>
        <dbReference type="EMBL" id="BFO20304.1"/>
    </source>
</evidence>
<reference evidence="2" key="2">
    <citation type="submission" date="2024-07" db="EMBL/GenBank/DDBJ databases">
        <title>Streptomyces haneummycinica sp. nov., a new antibiotic-producing actinobacterium isolated from marine sediment.</title>
        <authorList>
            <person name="Uemura M."/>
            <person name="Hamada M."/>
            <person name="Hirano S."/>
            <person name="Kobayashi K."/>
            <person name="Ohshiro T."/>
            <person name="Kobayashi T."/>
            <person name="Terahara T."/>
        </authorList>
    </citation>
    <scope>NUCLEOTIDE SEQUENCE</scope>
    <source>
        <strain evidence="2">KM77-8</strain>
    </source>
</reference>
<dbReference type="AlphaFoldDB" id="A0AAT9HS72"/>
<reference evidence="2" key="1">
    <citation type="submission" date="2024-06" db="EMBL/GenBank/DDBJ databases">
        <authorList>
            <consortium name="consrtm"/>
            <person name="Uemura M."/>
            <person name="Terahara T."/>
        </authorList>
    </citation>
    <scope>NUCLEOTIDE SEQUENCE</scope>
    <source>
        <strain evidence="2">KM77-8</strain>
    </source>
</reference>
<accession>A0AAT9HS72</accession>
<dbReference type="EMBL" id="AP035768">
    <property type="protein sequence ID" value="BFO20304.1"/>
    <property type="molecule type" value="Genomic_DNA"/>
</dbReference>
<feature type="compositionally biased region" description="Gly residues" evidence="1">
    <location>
        <begin position="31"/>
        <end position="48"/>
    </location>
</feature>